<evidence type="ECO:0000313" key="2">
    <source>
        <dbReference type="Proteomes" id="UP000324222"/>
    </source>
</evidence>
<accession>A0A5B7EPX5</accession>
<gene>
    <name evidence="1" type="ORF">E2C01_028749</name>
</gene>
<reference evidence="1 2" key="1">
    <citation type="submission" date="2019-05" db="EMBL/GenBank/DDBJ databases">
        <title>Another draft genome of Portunus trituberculatus and its Hox gene families provides insights of decapod evolution.</title>
        <authorList>
            <person name="Jeong J.-H."/>
            <person name="Song I."/>
            <person name="Kim S."/>
            <person name="Choi T."/>
            <person name="Kim D."/>
            <person name="Ryu S."/>
            <person name="Kim W."/>
        </authorList>
    </citation>
    <scope>NUCLEOTIDE SEQUENCE [LARGE SCALE GENOMIC DNA]</scope>
    <source>
        <tissue evidence="1">Muscle</tissue>
    </source>
</reference>
<organism evidence="1 2">
    <name type="scientific">Portunus trituberculatus</name>
    <name type="common">Swimming crab</name>
    <name type="synonym">Neptunus trituberculatus</name>
    <dbReference type="NCBI Taxonomy" id="210409"/>
    <lineage>
        <taxon>Eukaryota</taxon>
        <taxon>Metazoa</taxon>
        <taxon>Ecdysozoa</taxon>
        <taxon>Arthropoda</taxon>
        <taxon>Crustacea</taxon>
        <taxon>Multicrustacea</taxon>
        <taxon>Malacostraca</taxon>
        <taxon>Eumalacostraca</taxon>
        <taxon>Eucarida</taxon>
        <taxon>Decapoda</taxon>
        <taxon>Pleocyemata</taxon>
        <taxon>Brachyura</taxon>
        <taxon>Eubrachyura</taxon>
        <taxon>Portunoidea</taxon>
        <taxon>Portunidae</taxon>
        <taxon>Portuninae</taxon>
        <taxon>Portunus</taxon>
    </lineage>
</organism>
<keyword evidence="2" id="KW-1185">Reference proteome</keyword>
<comment type="caution">
    <text evidence="1">The sequence shown here is derived from an EMBL/GenBank/DDBJ whole genome shotgun (WGS) entry which is preliminary data.</text>
</comment>
<sequence length="103" mass="10870">MALTSGALSRGKDALWSQRGARPLAFIAKIYTALRLFPGLFSLAVDTLLVGAQNSLKQQQAEAPMRTTGGREAQLYDILFSGGMKIGSGTHDLDQTSTGPGSD</sequence>
<name>A0A5B7EPX5_PORTR</name>
<dbReference type="AlphaFoldDB" id="A0A5B7EPX5"/>
<dbReference type="EMBL" id="VSRR010003248">
    <property type="protein sequence ID" value="MPC35327.1"/>
    <property type="molecule type" value="Genomic_DNA"/>
</dbReference>
<protein>
    <submittedName>
        <fullName evidence="1">Uncharacterized protein</fullName>
    </submittedName>
</protein>
<proteinExistence type="predicted"/>
<evidence type="ECO:0000313" key="1">
    <source>
        <dbReference type="EMBL" id="MPC35327.1"/>
    </source>
</evidence>
<dbReference type="Proteomes" id="UP000324222">
    <property type="component" value="Unassembled WGS sequence"/>
</dbReference>